<keyword evidence="3" id="KW-1185">Reference proteome</keyword>
<dbReference type="SUPFAM" id="SSF56219">
    <property type="entry name" value="DNase I-like"/>
    <property type="match status" value="1"/>
</dbReference>
<dbReference type="OrthoDB" id="6624230at2759"/>
<organism evidence="2 3">
    <name type="scientific">Araneus ventricosus</name>
    <name type="common">Orbweaver spider</name>
    <name type="synonym">Epeira ventricosa</name>
    <dbReference type="NCBI Taxonomy" id="182803"/>
    <lineage>
        <taxon>Eukaryota</taxon>
        <taxon>Metazoa</taxon>
        <taxon>Ecdysozoa</taxon>
        <taxon>Arthropoda</taxon>
        <taxon>Chelicerata</taxon>
        <taxon>Arachnida</taxon>
        <taxon>Araneae</taxon>
        <taxon>Araneomorphae</taxon>
        <taxon>Entelegynae</taxon>
        <taxon>Araneoidea</taxon>
        <taxon>Araneidae</taxon>
        <taxon>Araneus</taxon>
    </lineage>
</organism>
<feature type="region of interest" description="Disordered" evidence="1">
    <location>
        <begin position="1"/>
        <end position="42"/>
    </location>
</feature>
<reference evidence="2 3" key="1">
    <citation type="journal article" date="2019" name="Sci. Rep.">
        <title>Orb-weaving spider Araneus ventricosus genome elucidates the spidroin gene catalogue.</title>
        <authorList>
            <person name="Kono N."/>
            <person name="Nakamura H."/>
            <person name="Ohtoshi R."/>
            <person name="Moran D.A.P."/>
            <person name="Shinohara A."/>
            <person name="Yoshida Y."/>
            <person name="Fujiwara M."/>
            <person name="Mori M."/>
            <person name="Tomita M."/>
            <person name="Arakawa K."/>
        </authorList>
    </citation>
    <scope>NUCLEOTIDE SEQUENCE [LARGE SCALE GENOMIC DNA]</scope>
</reference>
<dbReference type="InterPro" id="IPR036691">
    <property type="entry name" value="Endo/exonu/phosph_ase_sf"/>
</dbReference>
<dbReference type="Gene3D" id="3.60.10.10">
    <property type="entry name" value="Endonuclease/exonuclease/phosphatase"/>
    <property type="match status" value="1"/>
</dbReference>
<evidence type="ECO:0000256" key="1">
    <source>
        <dbReference type="SAM" id="MobiDB-lite"/>
    </source>
</evidence>
<proteinExistence type="predicted"/>
<comment type="caution">
    <text evidence="2">The sequence shown here is derived from an EMBL/GenBank/DDBJ whole genome shotgun (WGS) entry which is preliminary data.</text>
</comment>
<evidence type="ECO:0008006" key="4">
    <source>
        <dbReference type="Google" id="ProtNLM"/>
    </source>
</evidence>
<gene>
    <name evidence="2" type="ORF">AVEN_214521_1</name>
</gene>
<sequence length="157" mass="17375">MLRGRRKKSNGLEKTSRVRTFSSETPNQKDKGILPDRTDRTRHRGEDSALLVKNSINLHPAAIASSSFQNNAIAIDLPDNSCITVASIYRPPHGQINTQENDRLFNQSTKGIAVGDNYAKHPARIKDHSNTNGAKINDHIGSNNIVLLAPLEPTHFF</sequence>
<feature type="compositionally biased region" description="Basic and acidic residues" evidence="1">
    <location>
        <begin position="27"/>
        <end position="42"/>
    </location>
</feature>
<dbReference type="EMBL" id="BGPR01016315">
    <property type="protein sequence ID" value="GBN72548.1"/>
    <property type="molecule type" value="Genomic_DNA"/>
</dbReference>
<name>A0A4Y2R9Z1_ARAVE</name>
<protein>
    <recommendedName>
        <fullName evidence="4">Endonuclease/exonuclease/phosphatase domain-containing protein</fullName>
    </recommendedName>
</protein>
<evidence type="ECO:0000313" key="2">
    <source>
        <dbReference type="EMBL" id="GBN72548.1"/>
    </source>
</evidence>
<dbReference type="Proteomes" id="UP000499080">
    <property type="component" value="Unassembled WGS sequence"/>
</dbReference>
<evidence type="ECO:0000313" key="3">
    <source>
        <dbReference type="Proteomes" id="UP000499080"/>
    </source>
</evidence>
<accession>A0A4Y2R9Z1</accession>
<dbReference type="AlphaFoldDB" id="A0A4Y2R9Z1"/>